<gene>
    <name evidence="1" type="ORF">BCM14_1800</name>
</gene>
<protein>
    <submittedName>
        <fullName evidence="1">Uncharacterized protein</fullName>
    </submittedName>
</protein>
<keyword evidence="2" id="KW-1185">Reference proteome</keyword>
<proteinExistence type="predicted"/>
<accession>A0A2T0XGK6</accession>
<dbReference type="EMBL" id="PVTV01000013">
    <property type="protein sequence ID" value="PRY98083.1"/>
    <property type="molecule type" value="Genomic_DNA"/>
</dbReference>
<evidence type="ECO:0000313" key="1">
    <source>
        <dbReference type="EMBL" id="PRY98083.1"/>
    </source>
</evidence>
<reference evidence="1 2" key="1">
    <citation type="submission" date="2018-03" db="EMBL/GenBank/DDBJ databases">
        <title>Genomic Encyclopedia of Type Strains, Phase III (KMG-III): the genomes of soil and plant-associated and newly described type strains.</title>
        <authorList>
            <person name="Whitman W."/>
        </authorList>
    </citation>
    <scope>NUCLEOTIDE SEQUENCE [LARGE SCALE GENOMIC DNA]</scope>
    <source>
        <strain evidence="1 2">MWH-P2sevCIIIb</strain>
    </source>
</reference>
<evidence type="ECO:0000313" key="2">
    <source>
        <dbReference type="Proteomes" id="UP000238308"/>
    </source>
</evidence>
<dbReference type="AlphaFoldDB" id="A0A2T0XGK6"/>
<organism evidence="1 2">
    <name type="scientific">Jezberella montanilacus</name>
    <dbReference type="NCBI Taxonomy" id="323426"/>
    <lineage>
        <taxon>Bacteria</taxon>
        <taxon>Pseudomonadati</taxon>
        <taxon>Pseudomonadota</taxon>
        <taxon>Betaproteobacteria</taxon>
        <taxon>Burkholderiales</taxon>
        <taxon>Alcaligenaceae</taxon>
        <taxon>Jezberella</taxon>
    </lineage>
</organism>
<sequence>MVLQIPASCLADALTYRCGDSMVALKERQFPV</sequence>
<name>A0A2T0XGK6_9BURK</name>
<comment type="caution">
    <text evidence="1">The sequence shown here is derived from an EMBL/GenBank/DDBJ whole genome shotgun (WGS) entry which is preliminary data.</text>
</comment>
<dbReference type="Proteomes" id="UP000238308">
    <property type="component" value="Unassembled WGS sequence"/>
</dbReference>